<dbReference type="EMBL" id="LAZR01011699">
    <property type="protein sequence ID" value="KKM60318.1"/>
    <property type="molecule type" value="Genomic_DNA"/>
</dbReference>
<reference evidence="1" key="1">
    <citation type="journal article" date="2015" name="Nature">
        <title>Complex archaea that bridge the gap between prokaryotes and eukaryotes.</title>
        <authorList>
            <person name="Spang A."/>
            <person name="Saw J.H."/>
            <person name="Jorgensen S.L."/>
            <person name="Zaremba-Niedzwiedzka K."/>
            <person name="Martijn J."/>
            <person name="Lind A.E."/>
            <person name="van Eijk R."/>
            <person name="Schleper C."/>
            <person name="Guy L."/>
            <person name="Ettema T.J."/>
        </authorList>
    </citation>
    <scope>NUCLEOTIDE SEQUENCE</scope>
</reference>
<accession>A0A0F9ISK6</accession>
<sequence>MKKLLIELKAHVHLAFKRYCIEKNTSMKTELTKYILAVVKSTLNMTNDDVIKGLIQNERKIEYENALKKYREKRQKRIEKKKSAKHWERKIIEFKTIPSYPKSKCLTLEGKFDEELWKSRNNDPGYSGIRIRMKKAWDDAQRAYLDKKR</sequence>
<proteinExistence type="predicted"/>
<protein>
    <submittedName>
        <fullName evidence="1">Uncharacterized protein</fullName>
    </submittedName>
</protein>
<dbReference type="AlphaFoldDB" id="A0A0F9ISK6"/>
<evidence type="ECO:0000313" key="1">
    <source>
        <dbReference type="EMBL" id="KKM60318.1"/>
    </source>
</evidence>
<gene>
    <name evidence="1" type="ORF">LCGC14_1542970</name>
</gene>
<organism evidence="1">
    <name type="scientific">marine sediment metagenome</name>
    <dbReference type="NCBI Taxonomy" id="412755"/>
    <lineage>
        <taxon>unclassified sequences</taxon>
        <taxon>metagenomes</taxon>
        <taxon>ecological metagenomes</taxon>
    </lineage>
</organism>
<name>A0A0F9ISK6_9ZZZZ</name>
<comment type="caution">
    <text evidence="1">The sequence shown here is derived from an EMBL/GenBank/DDBJ whole genome shotgun (WGS) entry which is preliminary data.</text>
</comment>